<feature type="transmembrane region" description="Helical" evidence="6">
    <location>
        <begin position="157"/>
        <end position="176"/>
    </location>
</feature>
<feature type="transmembrane region" description="Helical" evidence="6">
    <location>
        <begin position="346"/>
        <end position="365"/>
    </location>
</feature>
<comment type="caution">
    <text evidence="7">The sequence shown here is derived from an EMBL/GenBank/DDBJ whole genome shotgun (WGS) entry which is preliminary data.</text>
</comment>
<evidence type="ECO:0000256" key="4">
    <source>
        <dbReference type="ARBA" id="ARBA00022989"/>
    </source>
</evidence>
<dbReference type="InterPro" id="IPR050833">
    <property type="entry name" value="Poly_Biosynth_Transport"/>
</dbReference>
<feature type="transmembrane region" description="Helical" evidence="6">
    <location>
        <begin position="377"/>
        <end position="397"/>
    </location>
</feature>
<evidence type="ECO:0000256" key="2">
    <source>
        <dbReference type="ARBA" id="ARBA00022475"/>
    </source>
</evidence>
<keyword evidence="8" id="KW-1185">Reference proteome</keyword>
<dbReference type="RefSeq" id="WP_223100144.1">
    <property type="nucleotide sequence ID" value="NZ_BAAAXA010000001.1"/>
</dbReference>
<dbReference type="PANTHER" id="PTHR30250">
    <property type="entry name" value="PST FAMILY PREDICTED COLANIC ACID TRANSPORTER"/>
    <property type="match status" value="1"/>
</dbReference>
<keyword evidence="2" id="KW-1003">Cell membrane</keyword>
<dbReference type="AlphaFoldDB" id="A0A9W6KQD3"/>
<accession>A0A9W6KQD3</accession>
<feature type="transmembrane region" description="Helical" evidence="6">
    <location>
        <begin position="403"/>
        <end position="424"/>
    </location>
</feature>
<dbReference type="GO" id="GO:0005886">
    <property type="term" value="C:plasma membrane"/>
    <property type="evidence" value="ECO:0007669"/>
    <property type="project" value="UniProtKB-SubCell"/>
</dbReference>
<evidence type="ECO:0000313" key="7">
    <source>
        <dbReference type="EMBL" id="GLL03609.1"/>
    </source>
</evidence>
<evidence type="ECO:0000256" key="6">
    <source>
        <dbReference type="SAM" id="Phobius"/>
    </source>
</evidence>
<keyword evidence="4 6" id="KW-1133">Transmembrane helix</keyword>
<dbReference type="PANTHER" id="PTHR30250:SF26">
    <property type="entry name" value="PSMA PROTEIN"/>
    <property type="match status" value="1"/>
</dbReference>
<name>A0A9W6KQD3_9ACTN</name>
<dbReference type="EMBL" id="BSFP01000036">
    <property type="protein sequence ID" value="GLL03609.1"/>
    <property type="molecule type" value="Genomic_DNA"/>
</dbReference>
<evidence type="ECO:0000256" key="1">
    <source>
        <dbReference type="ARBA" id="ARBA00004651"/>
    </source>
</evidence>
<reference evidence="7" key="1">
    <citation type="journal article" date="2014" name="Int. J. Syst. Evol. Microbiol.">
        <title>Complete genome sequence of Corynebacterium casei LMG S-19264T (=DSM 44701T), isolated from a smear-ripened cheese.</title>
        <authorList>
            <consortium name="US DOE Joint Genome Institute (JGI-PGF)"/>
            <person name="Walter F."/>
            <person name="Albersmeier A."/>
            <person name="Kalinowski J."/>
            <person name="Ruckert C."/>
        </authorList>
    </citation>
    <scope>NUCLEOTIDE SEQUENCE</scope>
    <source>
        <strain evidence="7">VKM Ac-1321</strain>
    </source>
</reference>
<dbReference type="Proteomes" id="UP001143480">
    <property type="component" value="Unassembled WGS sequence"/>
</dbReference>
<evidence type="ECO:0000256" key="5">
    <source>
        <dbReference type="ARBA" id="ARBA00023136"/>
    </source>
</evidence>
<evidence type="ECO:0000256" key="3">
    <source>
        <dbReference type="ARBA" id="ARBA00022692"/>
    </source>
</evidence>
<keyword evidence="3 6" id="KW-0812">Transmembrane</keyword>
<feature type="transmembrane region" description="Helical" evidence="6">
    <location>
        <begin position="90"/>
        <end position="115"/>
    </location>
</feature>
<feature type="transmembrane region" description="Helical" evidence="6">
    <location>
        <begin position="182"/>
        <end position="202"/>
    </location>
</feature>
<organism evidence="7 8">
    <name type="scientific">Dactylosporangium matsuzakiense</name>
    <dbReference type="NCBI Taxonomy" id="53360"/>
    <lineage>
        <taxon>Bacteria</taxon>
        <taxon>Bacillati</taxon>
        <taxon>Actinomycetota</taxon>
        <taxon>Actinomycetes</taxon>
        <taxon>Micromonosporales</taxon>
        <taxon>Micromonosporaceae</taxon>
        <taxon>Dactylosporangium</taxon>
    </lineage>
</organism>
<reference evidence="7" key="2">
    <citation type="submission" date="2023-01" db="EMBL/GenBank/DDBJ databases">
        <authorList>
            <person name="Sun Q."/>
            <person name="Evtushenko L."/>
        </authorList>
    </citation>
    <scope>NUCLEOTIDE SEQUENCE</scope>
    <source>
        <strain evidence="7">VKM Ac-1321</strain>
    </source>
</reference>
<feature type="transmembrane region" description="Helical" evidence="6">
    <location>
        <begin position="50"/>
        <end position="78"/>
    </location>
</feature>
<gene>
    <name evidence="7" type="ORF">GCM10017581_053550</name>
</gene>
<evidence type="ECO:0000313" key="8">
    <source>
        <dbReference type="Proteomes" id="UP001143480"/>
    </source>
</evidence>
<feature type="transmembrane region" description="Helical" evidence="6">
    <location>
        <begin position="311"/>
        <end position="334"/>
    </location>
</feature>
<comment type="subcellular location">
    <subcellularLocation>
        <location evidence="1">Cell membrane</location>
        <topology evidence="1">Multi-pass membrane protein</topology>
    </subcellularLocation>
</comment>
<sequence>MTARPLLRRLQGLRGASRFVGAGLLDQVVIAAANSANTLLGGILLPKEQFGALALALAVGYFAMYLNRAIVGDVLLALASRYDGEPRIRLARNGLATALCSGLVTTVVFVVLWAAWPNRGEIDLHDLIWLAPFMVPIMLHDTARCDYLADRRPDKALGIDVVWAGTQAVMVAIMIVTHSSSAGGLLTVWGLGATAGITVYLLRERRLPWQGRPMAWLTETRHLSSWFTVTAVVAQIQVLAISFVVAGRLSKVDLGNLRFVQTVQLQPVQNLITAIQSLLVPRASRSAADAAKPGPEGAAAAAALRRQTRTLAIAFAVLGALMVLIVWPIVAYVLVHTHKFSEAAPLALPIALQGAVYLLQVPFTAAMRGMHRARMLFLQYVVFAVVSLSGLTLGADWGGLHGAAWGLLAGSTAGLVCMIVLYLYALRWVGPPAGAPASAQPEVPQKV</sequence>
<evidence type="ECO:0008006" key="9">
    <source>
        <dbReference type="Google" id="ProtNLM"/>
    </source>
</evidence>
<protein>
    <recommendedName>
        <fullName evidence="9">O-antigen/teichoic acid export membrane protein</fullName>
    </recommendedName>
</protein>
<proteinExistence type="predicted"/>
<keyword evidence="5 6" id="KW-0472">Membrane</keyword>